<keyword evidence="3" id="KW-0808">Transferase</keyword>
<evidence type="ECO:0000313" key="3">
    <source>
        <dbReference type="EMBL" id="GEX38284.1"/>
    </source>
</evidence>
<feature type="compositionally biased region" description="Basic residues" evidence="1">
    <location>
        <begin position="43"/>
        <end position="58"/>
    </location>
</feature>
<feature type="region of interest" description="Disordered" evidence="1">
    <location>
        <begin position="1"/>
        <end position="73"/>
    </location>
</feature>
<protein>
    <submittedName>
        <fullName evidence="3">Reverse transcriptase domain-containing protein</fullName>
    </submittedName>
</protein>
<proteinExistence type="predicted"/>
<comment type="caution">
    <text evidence="3">The sequence shown here is derived from an EMBL/GenBank/DDBJ whole genome shotgun (WGS) entry which is preliminary data.</text>
</comment>
<accession>A0A699H4M8</accession>
<evidence type="ECO:0000256" key="1">
    <source>
        <dbReference type="SAM" id="MobiDB-lite"/>
    </source>
</evidence>
<dbReference type="AlphaFoldDB" id="A0A699H4M8"/>
<feature type="compositionally biased region" description="Basic and acidic residues" evidence="1">
    <location>
        <begin position="415"/>
        <end position="426"/>
    </location>
</feature>
<dbReference type="GO" id="GO:0003964">
    <property type="term" value="F:RNA-directed DNA polymerase activity"/>
    <property type="evidence" value="ECO:0007669"/>
    <property type="project" value="UniProtKB-KW"/>
</dbReference>
<dbReference type="EMBL" id="BKCJ010105098">
    <property type="protein sequence ID" value="GEX38284.1"/>
    <property type="molecule type" value="Genomic_DNA"/>
</dbReference>
<evidence type="ECO:0000259" key="2">
    <source>
        <dbReference type="Pfam" id="PF24626"/>
    </source>
</evidence>
<feature type="region of interest" description="Disordered" evidence="1">
    <location>
        <begin position="408"/>
        <end position="428"/>
    </location>
</feature>
<organism evidence="3">
    <name type="scientific">Tanacetum cinerariifolium</name>
    <name type="common">Dalmatian daisy</name>
    <name type="synonym">Chrysanthemum cinerariifolium</name>
    <dbReference type="NCBI Taxonomy" id="118510"/>
    <lineage>
        <taxon>Eukaryota</taxon>
        <taxon>Viridiplantae</taxon>
        <taxon>Streptophyta</taxon>
        <taxon>Embryophyta</taxon>
        <taxon>Tracheophyta</taxon>
        <taxon>Spermatophyta</taxon>
        <taxon>Magnoliopsida</taxon>
        <taxon>eudicotyledons</taxon>
        <taxon>Gunneridae</taxon>
        <taxon>Pentapetalae</taxon>
        <taxon>asterids</taxon>
        <taxon>campanulids</taxon>
        <taxon>Asterales</taxon>
        <taxon>Asteraceae</taxon>
        <taxon>Asteroideae</taxon>
        <taxon>Anthemideae</taxon>
        <taxon>Anthemidinae</taxon>
        <taxon>Tanacetum</taxon>
    </lineage>
</organism>
<feature type="domain" description="Tf2-1-like SH3-like" evidence="2">
    <location>
        <begin position="617"/>
        <end position="676"/>
    </location>
</feature>
<gene>
    <name evidence="3" type="ORF">Tci_310259</name>
</gene>
<sequence>MEKDVFHRLGDKEKSKPAYSDDSRHQSYHNSRMDTESCYQSSRSRRTKPVSKKHHSRKSQMPSNVKTYDGSGDPKDHLKIFQVAAKVERQLRKFEKGIPSKLPLTKEVHQASSRNSPHQAKRRGSIKDFMQRFKFESRCVKGAPECMRISRFMYGITNPELIKRLHDNILMSVDEMMRATTSFLRGEVAASNQTSPGNKNQMVPATTPLKGFSGEIIWPLGQISLLVKIGDEEHSTSTWMNFVIVRSSSPYNRIIGRPRVSKIQAVPSTNHGMLKFLVAEGILTLKSSKIIPIECAAVSTPEGQPPAVNQVIEERINEPADMTSIPRHIAELRLNIGKDALRSCKRGELRLKRSGSELHINGKIGFGTGTCQQASEKILPSTPNYSDHGPTHKANFIVERLKEDSLDTPMEVEEELPKPRIKDSGKKGCKNLQENVDSRLVANQVNETYIAKEADMIRHVKGAPECMRISGFTYGITNPELIKRLHDNIPKSVDEMMRATTAFLRGEVAASNQARKKMLSEEISHVLWEHRTMIKSNNGDTLFSLTYGTEAVISVEIGMPTLRTMKVDMVQNDKALEINLDLLEERREQAAIREAKSKAKIEKYYNSRVRNTSFKPGDLVYCSNDTIRAEKRGKLSPKWEGPYEVTKALGKGAYKLRDHDGKQLPRTWNVRNLKKCYVYEM</sequence>
<name>A0A699H4M8_TANCI</name>
<keyword evidence="3" id="KW-0548">Nucleotidyltransferase</keyword>
<reference evidence="3" key="1">
    <citation type="journal article" date="2019" name="Sci. Rep.">
        <title>Draft genome of Tanacetum cinerariifolium, the natural source of mosquito coil.</title>
        <authorList>
            <person name="Yamashiro T."/>
            <person name="Shiraishi A."/>
            <person name="Satake H."/>
            <person name="Nakayama K."/>
        </authorList>
    </citation>
    <scope>NUCLEOTIDE SEQUENCE</scope>
</reference>
<dbReference type="PANTHER" id="PTHR48475:SF2">
    <property type="entry name" value="RIBONUCLEASE H"/>
    <property type="match status" value="1"/>
</dbReference>
<keyword evidence="3" id="KW-0695">RNA-directed DNA polymerase</keyword>
<dbReference type="InterPro" id="IPR056924">
    <property type="entry name" value="SH3_Tf2-1"/>
</dbReference>
<dbReference type="PANTHER" id="PTHR48475">
    <property type="entry name" value="RIBONUCLEASE H"/>
    <property type="match status" value="1"/>
</dbReference>
<dbReference type="Pfam" id="PF24626">
    <property type="entry name" value="SH3_Tf2-1"/>
    <property type="match status" value="1"/>
</dbReference>
<feature type="compositionally biased region" description="Basic and acidic residues" evidence="1">
    <location>
        <begin position="1"/>
        <end position="35"/>
    </location>
</feature>